<dbReference type="EMBL" id="GGEC01089044">
    <property type="protein sequence ID" value="MBX69528.1"/>
    <property type="molecule type" value="Transcribed_RNA"/>
</dbReference>
<proteinExistence type="predicted"/>
<evidence type="ECO:0000313" key="1">
    <source>
        <dbReference type="EMBL" id="MBX69528.1"/>
    </source>
</evidence>
<dbReference type="AlphaFoldDB" id="A0A2P2QRF2"/>
<name>A0A2P2QRF2_RHIMU</name>
<accession>A0A2P2QRF2</accession>
<protein>
    <submittedName>
        <fullName evidence="1">Uncharacterized protein</fullName>
    </submittedName>
</protein>
<organism evidence="1">
    <name type="scientific">Rhizophora mucronata</name>
    <name type="common">Asiatic mangrove</name>
    <dbReference type="NCBI Taxonomy" id="61149"/>
    <lineage>
        <taxon>Eukaryota</taxon>
        <taxon>Viridiplantae</taxon>
        <taxon>Streptophyta</taxon>
        <taxon>Embryophyta</taxon>
        <taxon>Tracheophyta</taxon>
        <taxon>Spermatophyta</taxon>
        <taxon>Magnoliopsida</taxon>
        <taxon>eudicotyledons</taxon>
        <taxon>Gunneridae</taxon>
        <taxon>Pentapetalae</taxon>
        <taxon>rosids</taxon>
        <taxon>fabids</taxon>
        <taxon>Malpighiales</taxon>
        <taxon>Rhizophoraceae</taxon>
        <taxon>Rhizophora</taxon>
    </lineage>
</organism>
<sequence>MALNINKLLNIGIIDQQPKLVQLKLNLLKNLLLEIFSSLEDLLHGHRSRKNAGLPFDNPLNELVNMVGMLVISRNQLCVKHKAFHVGYARADSEHGGEDERQLLGAHGLNLERVVHRRDVEA</sequence>
<reference evidence="1" key="1">
    <citation type="submission" date="2018-02" db="EMBL/GenBank/DDBJ databases">
        <title>Rhizophora mucronata_Transcriptome.</title>
        <authorList>
            <person name="Meera S.P."/>
            <person name="Sreeshan A."/>
            <person name="Augustine A."/>
        </authorList>
    </citation>
    <scope>NUCLEOTIDE SEQUENCE</scope>
    <source>
        <tissue evidence="1">Leaf</tissue>
    </source>
</reference>